<keyword evidence="1" id="KW-0472">Membrane</keyword>
<keyword evidence="1" id="KW-1133">Transmembrane helix</keyword>
<name>A0A0C3QJU5_9AGAM</name>
<feature type="transmembrane region" description="Helical" evidence="1">
    <location>
        <begin position="30"/>
        <end position="51"/>
    </location>
</feature>
<sequence>MLSSSYPNHSRFIRHSPFALRHSPFALQELSFVALLVAIRISIAALVSSLCTPQTTQPGA</sequence>
<gene>
    <name evidence="2" type="ORF">M407DRAFT_243323</name>
</gene>
<dbReference type="Proteomes" id="UP000054248">
    <property type="component" value="Unassembled WGS sequence"/>
</dbReference>
<keyword evidence="1" id="KW-0812">Transmembrane</keyword>
<reference evidence="2 3" key="1">
    <citation type="submission" date="2014-04" db="EMBL/GenBank/DDBJ databases">
        <authorList>
            <consortium name="DOE Joint Genome Institute"/>
            <person name="Kuo A."/>
            <person name="Girlanda M."/>
            <person name="Perotto S."/>
            <person name="Kohler A."/>
            <person name="Nagy L.G."/>
            <person name="Floudas D."/>
            <person name="Copeland A."/>
            <person name="Barry K.W."/>
            <person name="Cichocki N."/>
            <person name="Veneault-Fourrey C."/>
            <person name="LaButti K."/>
            <person name="Lindquist E.A."/>
            <person name="Lipzen A."/>
            <person name="Lundell T."/>
            <person name="Morin E."/>
            <person name="Murat C."/>
            <person name="Sun H."/>
            <person name="Tunlid A."/>
            <person name="Henrissat B."/>
            <person name="Grigoriev I.V."/>
            <person name="Hibbett D.S."/>
            <person name="Martin F."/>
            <person name="Nordberg H.P."/>
            <person name="Cantor M.N."/>
            <person name="Hua S.X."/>
        </authorList>
    </citation>
    <scope>NUCLEOTIDE SEQUENCE [LARGE SCALE GENOMIC DNA]</scope>
    <source>
        <strain evidence="2 3">MUT 4182</strain>
    </source>
</reference>
<evidence type="ECO:0000256" key="1">
    <source>
        <dbReference type="SAM" id="Phobius"/>
    </source>
</evidence>
<proteinExistence type="predicted"/>
<dbReference type="HOGENOM" id="CLU_2943565_0_0_1"/>
<organism evidence="2 3">
    <name type="scientific">Tulasnella calospora MUT 4182</name>
    <dbReference type="NCBI Taxonomy" id="1051891"/>
    <lineage>
        <taxon>Eukaryota</taxon>
        <taxon>Fungi</taxon>
        <taxon>Dikarya</taxon>
        <taxon>Basidiomycota</taxon>
        <taxon>Agaricomycotina</taxon>
        <taxon>Agaricomycetes</taxon>
        <taxon>Cantharellales</taxon>
        <taxon>Tulasnellaceae</taxon>
        <taxon>Tulasnella</taxon>
    </lineage>
</organism>
<dbReference type="AlphaFoldDB" id="A0A0C3QJU5"/>
<keyword evidence="3" id="KW-1185">Reference proteome</keyword>
<evidence type="ECO:0000313" key="3">
    <source>
        <dbReference type="Proteomes" id="UP000054248"/>
    </source>
</evidence>
<evidence type="ECO:0000313" key="2">
    <source>
        <dbReference type="EMBL" id="KIO27456.1"/>
    </source>
</evidence>
<accession>A0A0C3QJU5</accession>
<protein>
    <submittedName>
        <fullName evidence="2">Uncharacterized protein</fullName>
    </submittedName>
</protein>
<reference evidence="3" key="2">
    <citation type="submission" date="2015-01" db="EMBL/GenBank/DDBJ databases">
        <title>Evolutionary Origins and Diversification of the Mycorrhizal Mutualists.</title>
        <authorList>
            <consortium name="DOE Joint Genome Institute"/>
            <consortium name="Mycorrhizal Genomics Consortium"/>
            <person name="Kohler A."/>
            <person name="Kuo A."/>
            <person name="Nagy L.G."/>
            <person name="Floudas D."/>
            <person name="Copeland A."/>
            <person name="Barry K.W."/>
            <person name="Cichocki N."/>
            <person name="Veneault-Fourrey C."/>
            <person name="LaButti K."/>
            <person name="Lindquist E.A."/>
            <person name="Lipzen A."/>
            <person name="Lundell T."/>
            <person name="Morin E."/>
            <person name="Murat C."/>
            <person name="Riley R."/>
            <person name="Ohm R."/>
            <person name="Sun H."/>
            <person name="Tunlid A."/>
            <person name="Henrissat B."/>
            <person name="Grigoriev I.V."/>
            <person name="Hibbett D.S."/>
            <person name="Martin F."/>
        </authorList>
    </citation>
    <scope>NUCLEOTIDE SEQUENCE [LARGE SCALE GENOMIC DNA]</scope>
    <source>
        <strain evidence="3">MUT 4182</strain>
    </source>
</reference>
<dbReference type="EMBL" id="KN823008">
    <property type="protein sequence ID" value="KIO27456.1"/>
    <property type="molecule type" value="Genomic_DNA"/>
</dbReference>